<accession>A0A9D9DWB5</accession>
<comment type="similarity">
    <text evidence="1 3">Belongs to the short-chain dehydrogenases/reductases (SDR) family.</text>
</comment>
<dbReference type="InterPro" id="IPR002347">
    <property type="entry name" value="SDR_fam"/>
</dbReference>
<dbReference type="PRINTS" id="PR00081">
    <property type="entry name" value="GDHRDH"/>
</dbReference>
<reference evidence="4" key="2">
    <citation type="journal article" date="2021" name="PeerJ">
        <title>Extensive microbial diversity within the chicken gut microbiome revealed by metagenomics and culture.</title>
        <authorList>
            <person name="Gilroy R."/>
            <person name="Ravi A."/>
            <person name="Getino M."/>
            <person name="Pursley I."/>
            <person name="Horton D.L."/>
            <person name="Alikhan N.F."/>
            <person name="Baker D."/>
            <person name="Gharbi K."/>
            <person name="Hall N."/>
            <person name="Watson M."/>
            <person name="Adriaenssens E.M."/>
            <person name="Foster-Nyarko E."/>
            <person name="Jarju S."/>
            <person name="Secka A."/>
            <person name="Antonio M."/>
            <person name="Oren A."/>
            <person name="Chaudhuri R.R."/>
            <person name="La Ragione R."/>
            <person name="Hildebrand F."/>
            <person name="Pallen M.J."/>
        </authorList>
    </citation>
    <scope>NUCLEOTIDE SEQUENCE</scope>
    <source>
        <strain evidence="4">2889</strain>
    </source>
</reference>
<dbReference type="InterPro" id="IPR036291">
    <property type="entry name" value="NAD(P)-bd_dom_sf"/>
</dbReference>
<dbReference type="Gene3D" id="3.40.50.720">
    <property type="entry name" value="NAD(P)-binding Rossmann-like Domain"/>
    <property type="match status" value="1"/>
</dbReference>
<dbReference type="FunFam" id="3.40.50.720:FF:000047">
    <property type="entry name" value="NADP-dependent L-serine/L-allo-threonine dehydrogenase"/>
    <property type="match status" value="1"/>
</dbReference>
<evidence type="ECO:0000256" key="1">
    <source>
        <dbReference type="ARBA" id="ARBA00006484"/>
    </source>
</evidence>
<dbReference type="GO" id="GO:0016616">
    <property type="term" value="F:oxidoreductase activity, acting on the CH-OH group of donors, NAD or NADP as acceptor"/>
    <property type="evidence" value="ECO:0007669"/>
    <property type="project" value="UniProtKB-ARBA"/>
</dbReference>
<dbReference type="PANTHER" id="PTHR42901">
    <property type="entry name" value="ALCOHOL DEHYDROGENASE"/>
    <property type="match status" value="1"/>
</dbReference>
<dbReference type="PRINTS" id="PR00080">
    <property type="entry name" value="SDRFAMILY"/>
</dbReference>
<proteinExistence type="inferred from homology"/>
<organism evidence="4 5">
    <name type="scientific">Candidatus Pullibacteroides excrementavium</name>
    <dbReference type="NCBI Taxonomy" id="2840905"/>
    <lineage>
        <taxon>Bacteria</taxon>
        <taxon>Pseudomonadati</taxon>
        <taxon>Bacteroidota</taxon>
        <taxon>Bacteroidia</taxon>
        <taxon>Bacteroidales</taxon>
        <taxon>Candidatus Pullibacteroides</taxon>
    </lineage>
</organism>
<evidence type="ECO:0000256" key="2">
    <source>
        <dbReference type="ARBA" id="ARBA00023002"/>
    </source>
</evidence>
<evidence type="ECO:0000256" key="3">
    <source>
        <dbReference type="RuleBase" id="RU000363"/>
    </source>
</evidence>
<gene>
    <name evidence="4" type="ORF">IAB08_10235</name>
</gene>
<comment type="caution">
    <text evidence="4">The sequence shown here is derived from an EMBL/GenBank/DDBJ whole genome shotgun (WGS) entry which is preliminary data.</text>
</comment>
<dbReference type="PANTHER" id="PTHR42901:SF1">
    <property type="entry name" value="ALCOHOL DEHYDROGENASE"/>
    <property type="match status" value="1"/>
</dbReference>
<dbReference type="SUPFAM" id="SSF51735">
    <property type="entry name" value="NAD(P)-binding Rossmann-fold domains"/>
    <property type="match status" value="1"/>
</dbReference>
<dbReference type="EMBL" id="JADIMZ010000161">
    <property type="protein sequence ID" value="MBO8433651.1"/>
    <property type="molecule type" value="Genomic_DNA"/>
</dbReference>
<name>A0A9D9DWB5_9BACT</name>
<reference evidence="4" key="1">
    <citation type="submission" date="2020-10" db="EMBL/GenBank/DDBJ databases">
        <authorList>
            <person name="Gilroy R."/>
        </authorList>
    </citation>
    <scope>NUCLEOTIDE SEQUENCE</scope>
    <source>
        <strain evidence="4">2889</strain>
    </source>
</reference>
<evidence type="ECO:0000313" key="4">
    <source>
        <dbReference type="EMBL" id="MBO8433651.1"/>
    </source>
</evidence>
<evidence type="ECO:0000313" key="5">
    <source>
        <dbReference type="Proteomes" id="UP000823612"/>
    </source>
</evidence>
<dbReference type="Pfam" id="PF00106">
    <property type="entry name" value="adh_short"/>
    <property type="match status" value="1"/>
</dbReference>
<sequence length="251" mass="27573">MKKIALITGATSGIGQAIARRLAKEGYDLIITGRRAEKLEAVAKELSAEAKVLPLVFDVRHLDEVQKNLGNLPEEWRNIDVLVNNAGLAAGLEPLQEGLIDDWERMIDTNVKGLLYVSRTILPGMIARKKGHVFNLGSIAGKETYLNGNVYCASKHAVDSLSRSMRMECLPYNIKVTQICPGAVETEFSMVRFHGDQQRADNVYKGFTPLKGEDIADLVAYCVNLPAHVCLNDIVVMPTAQANSGLFHKVL</sequence>
<dbReference type="PROSITE" id="PS00061">
    <property type="entry name" value="ADH_SHORT"/>
    <property type="match status" value="1"/>
</dbReference>
<dbReference type="CDD" id="cd05346">
    <property type="entry name" value="SDR_c5"/>
    <property type="match status" value="1"/>
</dbReference>
<protein>
    <submittedName>
        <fullName evidence="4">SDR family oxidoreductase</fullName>
    </submittedName>
</protein>
<dbReference type="InterPro" id="IPR020904">
    <property type="entry name" value="Sc_DH/Rdtase_CS"/>
</dbReference>
<dbReference type="Proteomes" id="UP000823612">
    <property type="component" value="Unassembled WGS sequence"/>
</dbReference>
<dbReference type="AlphaFoldDB" id="A0A9D9DWB5"/>
<keyword evidence="2" id="KW-0560">Oxidoreductase</keyword>